<protein>
    <submittedName>
        <fullName evidence="10">YwtG protein</fullName>
    </submittedName>
</protein>
<keyword evidence="11" id="KW-1185">Reference proteome</keyword>
<feature type="non-terminal residue" evidence="10">
    <location>
        <position position="1"/>
    </location>
</feature>
<dbReference type="OrthoDB" id="4139357at2759"/>
<dbReference type="GO" id="GO:0016020">
    <property type="term" value="C:membrane"/>
    <property type="evidence" value="ECO:0007669"/>
    <property type="project" value="UniProtKB-SubCell"/>
</dbReference>
<evidence type="ECO:0000256" key="2">
    <source>
        <dbReference type="ARBA" id="ARBA00022448"/>
    </source>
</evidence>
<keyword evidence="2" id="KW-0813">Transport</keyword>
<dbReference type="SUPFAM" id="SSF103473">
    <property type="entry name" value="MFS general substrate transporter"/>
    <property type="match status" value="1"/>
</dbReference>
<comment type="caution">
    <text evidence="10">The sequence shown here is derived from an EMBL/GenBank/DDBJ whole genome shotgun (WGS) entry which is preliminary data.</text>
</comment>
<dbReference type="SUPFAM" id="SSF56349">
    <property type="entry name" value="DNA breaking-rejoining enzymes"/>
    <property type="match status" value="1"/>
</dbReference>
<comment type="subcellular location">
    <subcellularLocation>
        <location evidence="1">Membrane</location>
        <topology evidence="1">Multi-pass membrane protein</topology>
    </subcellularLocation>
</comment>
<dbReference type="PANTHER" id="PTHR23511">
    <property type="entry name" value="SYNAPTIC VESICLE GLYCOPROTEIN 2"/>
    <property type="match status" value="1"/>
</dbReference>
<feature type="region of interest" description="Disordered" evidence="7">
    <location>
        <begin position="616"/>
        <end position="688"/>
    </location>
</feature>
<evidence type="ECO:0000313" key="10">
    <source>
        <dbReference type="EMBL" id="CAE7308863.1"/>
    </source>
</evidence>
<feature type="transmembrane region" description="Helical" evidence="8">
    <location>
        <begin position="2166"/>
        <end position="2188"/>
    </location>
</feature>
<gene>
    <name evidence="10" type="primary">ywtG</name>
    <name evidence="10" type="ORF">SNAT2548_LOCUS16221</name>
</gene>
<dbReference type="PANTHER" id="PTHR23511:SF34">
    <property type="entry name" value="SYNAPTIC VESICLE GLYCOPROTEIN 2"/>
    <property type="match status" value="1"/>
</dbReference>
<dbReference type="InterPro" id="IPR020846">
    <property type="entry name" value="MFS_dom"/>
</dbReference>
<feature type="compositionally biased region" description="Low complexity" evidence="7">
    <location>
        <begin position="666"/>
        <end position="678"/>
    </location>
</feature>
<feature type="transmembrane region" description="Helical" evidence="8">
    <location>
        <begin position="146"/>
        <end position="168"/>
    </location>
</feature>
<evidence type="ECO:0000259" key="9">
    <source>
        <dbReference type="PROSITE" id="PS50850"/>
    </source>
</evidence>
<dbReference type="Gene3D" id="1.20.1250.20">
    <property type="entry name" value="MFS general substrate transporter like domains"/>
    <property type="match status" value="1"/>
</dbReference>
<evidence type="ECO:0000256" key="7">
    <source>
        <dbReference type="SAM" id="MobiDB-lite"/>
    </source>
</evidence>
<evidence type="ECO:0000256" key="4">
    <source>
        <dbReference type="ARBA" id="ARBA00022989"/>
    </source>
</evidence>
<keyword evidence="4 8" id="KW-1133">Transmembrane helix</keyword>
<keyword evidence="3 8" id="KW-0812">Transmembrane</keyword>
<proteinExistence type="predicted"/>
<evidence type="ECO:0000256" key="6">
    <source>
        <dbReference type="ARBA" id="ARBA00023172"/>
    </source>
</evidence>
<dbReference type="Proteomes" id="UP000604046">
    <property type="component" value="Unassembled WGS sequence"/>
</dbReference>
<dbReference type="InterPro" id="IPR005828">
    <property type="entry name" value="MFS_sugar_transport-like"/>
</dbReference>
<dbReference type="InterPro" id="IPR036259">
    <property type="entry name" value="MFS_trans_sf"/>
</dbReference>
<dbReference type="InterPro" id="IPR013762">
    <property type="entry name" value="Integrase-like_cat_sf"/>
</dbReference>
<keyword evidence="5 8" id="KW-0472">Membrane</keyword>
<evidence type="ECO:0000256" key="3">
    <source>
        <dbReference type="ARBA" id="ARBA00022692"/>
    </source>
</evidence>
<feature type="transmembrane region" description="Helical" evidence="8">
    <location>
        <begin position="231"/>
        <end position="256"/>
    </location>
</feature>
<dbReference type="GO" id="GO:0003677">
    <property type="term" value="F:DNA binding"/>
    <property type="evidence" value="ECO:0007669"/>
    <property type="project" value="InterPro"/>
</dbReference>
<evidence type="ECO:0000256" key="8">
    <source>
        <dbReference type="SAM" id="Phobius"/>
    </source>
</evidence>
<organism evidence="10 11">
    <name type="scientific">Symbiodinium natans</name>
    <dbReference type="NCBI Taxonomy" id="878477"/>
    <lineage>
        <taxon>Eukaryota</taxon>
        <taxon>Sar</taxon>
        <taxon>Alveolata</taxon>
        <taxon>Dinophyceae</taxon>
        <taxon>Suessiales</taxon>
        <taxon>Symbiodiniaceae</taxon>
        <taxon>Symbiodinium</taxon>
    </lineage>
</organism>
<accession>A0A812NBW4</accession>
<evidence type="ECO:0000256" key="5">
    <source>
        <dbReference type="ARBA" id="ARBA00023136"/>
    </source>
</evidence>
<feature type="transmembrane region" description="Helical" evidence="8">
    <location>
        <begin position="84"/>
        <end position="105"/>
    </location>
</feature>
<dbReference type="GO" id="GO:0006310">
    <property type="term" value="P:DNA recombination"/>
    <property type="evidence" value="ECO:0007669"/>
    <property type="project" value="UniProtKB-KW"/>
</dbReference>
<dbReference type="GO" id="GO:0022857">
    <property type="term" value="F:transmembrane transporter activity"/>
    <property type="evidence" value="ECO:0007669"/>
    <property type="project" value="InterPro"/>
</dbReference>
<dbReference type="InterPro" id="IPR011010">
    <property type="entry name" value="DNA_brk_join_enz"/>
</dbReference>
<feature type="domain" description="Major facilitator superfamily (MFS) profile" evidence="9">
    <location>
        <begin position="1"/>
        <end position="511"/>
    </location>
</feature>
<feature type="transmembrane region" description="Helical" evidence="8">
    <location>
        <begin position="268"/>
        <end position="288"/>
    </location>
</feature>
<dbReference type="Gene3D" id="1.10.443.10">
    <property type="entry name" value="Intergrase catalytic core"/>
    <property type="match status" value="1"/>
</dbReference>
<evidence type="ECO:0000313" key="11">
    <source>
        <dbReference type="Proteomes" id="UP000604046"/>
    </source>
</evidence>
<name>A0A812NBW4_9DINO</name>
<evidence type="ECO:0000256" key="1">
    <source>
        <dbReference type="ARBA" id="ARBA00004141"/>
    </source>
</evidence>
<feature type="non-terminal residue" evidence="10">
    <location>
        <position position="2200"/>
    </location>
</feature>
<dbReference type="Pfam" id="PF00083">
    <property type="entry name" value="Sugar_tr"/>
    <property type="match status" value="1"/>
</dbReference>
<keyword evidence="6" id="KW-0233">DNA recombination</keyword>
<feature type="transmembrane region" description="Helical" evidence="8">
    <location>
        <begin position="2137"/>
        <end position="2154"/>
    </location>
</feature>
<reference evidence="10" key="1">
    <citation type="submission" date="2021-02" db="EMBL/GenBank/DDBJ databases">
        <authorList>
            <person name="Dougan E. K."/>
            <person name="Rhodes N."/>
            <person name="Thang M."/>
            <person name="Chan C."/>
        </authorList>
    </citation>
    <scope>NUCLEOTIDE SEQUENCE</scope>
</reference>
<dbReference type="EMBL" id="CAJNDS010002078">
    <property type="protein sequence ID" value="CAE7308863.1"/>
    <property type="molecule type" value="Genomic_DNA"/>
</dbReference>
<dbReference type="PROSITE" id="PS50850">
    <property type="entry name" value="MFS"/>
    <property type="match status" value="1"/>
</dbReference>
<feature type="transmembrane region" description="Helical" evidence="8">
    <location>
        <begin position="117"/>
        <end position="140"/>
    </location>
</feature>
<feature type="transmembrane region" description="Helical" evidence="8">
    <location>
        <begin position="59"/>
        <end position="78"/>
    </location>
</feature>
<feature type="compositionally biased region" description="Low complexity" evidence="7">
    <location>
        <begin position="638"/>
        <end position="651"/>
    </location>
</feature>
<sequence>MLADGAEMLLVSAIVAALGPELRMERMARGLLVSSSFAGMQMGNLLSGPLSSRFGRRRICMVSLCLVSVFGLACSIVQTIGELFFIQISLGCAIGIGGPSAVTLLTEATPTQQRGPLSNATGFAYVLGEAWTALGLLLFMPNLQGPWRLLCVWGVLPAFIMSPLGLLVQESPSWLQLSGKHQELKELLARMQRLHGKDDVDIEVQQTCSASSKTLTSTWHTIVHGGHCRTLVLASYLAFLMNYLFYGTTFAFTQIFTEMEGDWTSPAMEMLIVSCAECVGILLAWLLLQRGLLGALSITWVSLLGPKRPRLRNPRAQGPATQTCSALPHAIASSPQHPQTTDSIGLEGTCMSDPADLAASIHHLAEALEQLSVPFWFRVQLYRKSHPCLESRTVAIMEFANIEFLADGAPSSLALTWEQEERTAPLAEAPAIPVMKRQGGLLLAIPSGFLALSALEGGEESDPHALVGPYQQLRVPFGVLDEQGLEVPLDTEGPVVLLDLSLGVLPLLREAAEDLGSEELFPFVIGQPEAMPLSDELLAAAHQWLTETTANRAAFYSALEEPAVVAEEVLPKAKAKKAAAAKRKVTNAELAAQLSDLSKVLPQLAGQLAELRKRQDALEAAPQASPPGLTPAHQQSFLGALPKGPGLPLAKQAQLIGPPPRVRPEAQACSGQQAASASLGQDLPPAPEPSDVFQAAVLQQSQALSALVGHLVAQQEGGLGDLATSASSAIGAKGAAKREKLQNALSTRSGEFFLQVVQAAHKRLHPATPCPASLDAFTESALMCQYLERYGGFAGQREQGYAMWCLAHVMDAMIQQDYQGAQEFLALTFVAMDQSSIDGGRWDFAWLLTLLEEPPPQLFHGRGTVANPRTRAFSPLSPVAWTTCALQYLKEVDLITARRLETLGNVSFATWVGGLTRAVLRTRRLLHIVCMALNYLHANFVPIPAPALQRHPTAAQRCLVAHVGRHLKAFGASVEDFVLADSGRRNPQLIARLSELSAFLTASQVVGGDTYADASGTVVPPRNDVLPSLEPYRTLDVARLKLSGRGLWDPSPHLDDELFMAWAEPKSLLHSMPPPDDFVPVWTRESPAETRALAHMWDEQGLLHLAPAMTPGGKFSREARGDCLSDVPFTDDRAPLLFERDRLLVCFKSIAQGDQLGVEIACCAHTGLLEDAGLLGESSRLCSNRPFKGVTEAQGLVIDDFFSVCVHDLKSASQPACLDHLRTAKDTYLQKGLLGSDEKDIKGTDFAKIAGAELNSTPYARARGLVPWGAPSPKRIALAIVSAEVARLSHTTDCLHLSLLGSWTSVLLFRRPLMAVLASAFSLVNASETDVRRPVLVQLPRTVAEELTVLSVLCPLASTDLAAVMDSTLYASDASEKKGAFVTSNAGETVTRPLWRMASKKGGYSRLLSKEEAVLSRFTDRLSSLKFAEAPAGRTGPVLDLSHSPAFDLTWLRVLEWLIHLIQKGRLKSFLITPPCATFSCAAYPAFRSYEEPRGYVPTEKRTLAGTTLALRALCLMFVALTCGVIGLLEQPRLSKLAWLAEWRRLLYLGAREFITSSCAYGSPSRRELRFLAVGIDLTGFCKPCARDHPHVQVQGGKAKGSARYTPLLAKALAHEIDQALRRERHCASIACMQAEGLENPLVNDVVLSLEWQQGKAWVWRSPAHINILETAAILRLLKHLAAKGPRRLVILVDSAVAFHASSKGRSPSRGLRPILRRIAATCITAGLFPAFHFVPTRLNPADCPTRDYAMPLPSASSFWQDLPRDELFEALAMPRLRRWAANWVRLFLLVRRPVEPVTQKRRDHLLENFSGWLLQQGKCLDELLSLEAPSTRLLNRLLVQYGRQLFEAGWPYSHYSEVINAVANKEPLLRRALQPAWDLAFAWLREEPHSHHVALPWQLLLAMTGLALMWGWPRVAGVLALCWGGILRIGEALSAYRRDIVLPSDVAHTTTFALLSIQEPKTRYRAARHQSAKLDQPELLQVVELAFAHLKFDQKLWPMSASTLRSRFNVLVQRLGANVWQFQGKRCLDLGSLRAGGATWLFHVAEDAELLRRRGRWLSSRTMEIYVQEITAVQFVHLLRPAAQARVLSLVRSFAIILEKAFVLQSMQYPTSAWFGQFSAGCTVWGAFYVADPAAYALKAVVSIMFTFLLLYISEALPVSVRASGVGLCMGIGRLGSIAAPAVYGIGYQLHRSALPFLL</sequence>
<dbReference type="GO" id="GO:0015074">
    <property type="term" value="P:DNA integration"/>
    <property type="evidence" value="ECO:0007669"/>
    <property type="project" value="InterPro"/>
</dbReference>